<dbReference type="SUPFAM" id="SSF56112">
    <property type="entry name" value="Protein kinase-like (PK-like)"/>
    <property type="match status" value="1"/>
</dbReference>
<dbReference type="InterPro" id="IPR011009">
    <property type="entry name" value="Kinase-like_dom_sf"/>
</dbReference>
<evidence type="ECO:0000313" key="3">
    <source>
        <dbReference type="Proteomes" id="UP001302321"/>
    </source>
</evidence>
<protein>
    <recommendedName>
        <fullName evidence="4">Protein kinase domain-containing protein</fullName>
    </recommendedName>
</protein>
<feature type="region of interest" description="Disordered" evidence="1">
    <location>
        <begin position="233"/>
        <end position="257"/>
    </location>
</feature>
<accession>A0AAN7A5P8</accession>
<sequence length="257" mass="29428">MIPGLYIRRNWLVVDSSAVCNSHRGSSQKRIYANRHVFLLDVPPNPIACWLLFWIPQLVCSWLQRLLPEWFLPTTVILKERNPNKADNYENEIGTYLHLRSLQGTHFCLRNYQTSKPPTPAILLENIEGVSLHNLPTEELGNPRLLGELQDMYNLITEKGVVHGDPRLHIFLRVNNRVVAIDFDDIMNEDELGTLKSEITERERQAQGAELKRLISGPVIMNGLRVRKWTDLRSSGTTTHSEQRGDEGPVYPRSSAT</sequence>
<dbReference type="AlphaFoldDB" id="A0AAN7A5P8"/>
<keyword evidence="3" id="KW-1185">Reference proteome</keyword>
<comment type="caution">
    <text evidence="2">The sequence shown here is derived from an EMBL/GenBank/DDBJ whole genome shotgun (WGS) entry which is preliminary data.</text>
</comment>
<evidence type="ECO:0008006" key="4">
    <source>
        <dbReference type="Google" id="ProtNLM"/>
    </source>
</evidence>
<evidence type="ECO:0000256" key="1">
    <source>
        <dbReference type="SAM" id="MobiDB-lite"/>
    </source>
</evidence>
<evidence type="ECO:0000313" key="2">
    <source>
        <dbReference type="EMBL" id="KAK4175043.1"/>
    </source>
</evidence>
<reference evidence="2" key="2">
    <citation type="submission" date="2023-05" db="EMBL/GenBank/DDBJ databases">
        <authorList>
            <consortium name="Lawrence Berkeley National Laboratory"/>
            <person name="Steindorff A."/>
            <person name="Hensen N."/>
            <person name="Bonometti L."/>
            <person name="Westerberg I."/>
            <person name="Brannstrom I.O."/>
            <person name="Guillou S."/>
            <person name="Cros-Aarteil S."/>
            <person name="Calhoun S."/>
            <person name="Haridas S."/>
            <person name="Kuo A."/>
            <person name="Mondo S."/>
            <person name="Pangilinan J."/>
            <person name="Riley R."/>
            <person name="Labutti K."/>
            <person name="Andreopoulos B."/>
            <person name="Lipzen A."/>
            <person name="Chen C."/>
            <person name="Yanf M."/>
            <person name="Daum C."/>
            <person name="Ng V."/>
            <person name="Clum A."/>
            <person name="Ohm R."/>
            <person name="Martin F."/>
            <person name="Silar P."/>
            <person name="Natvig D."/>
            <person name="Lalanne C."/>
            <person name="Gautier V."/>
            <person name="Ament-Velasquez S.L."/>
            <person name="Kruys A."/>
            <person name="Hutchinson M.I."/>
            <person name="Powell A.J."/>
            <person name="Barry K."/>
            <person name="Miller A.N."/>
            <person name="Grigoriev I.V."/>
            <person name="Debuchy R."/>
            <person name="Gladieux P."/>
            <person name="Thoren M.H."/>
            <person name="Johannesson H."/>
        </authorList>
    </citation>
    <scope>NUCLEOTIDE SEQUENCE</scope>
    <source>
        <strain evidence="2">CBS 892.96</strain>
    </source>
</reference>
<dbReference type="Proteomes" id="UP001302321">
    <property type="component" value="Unassembled WGS sequence"/>
</dbReference>
<proteinExistence type="predicted"/>
<reference evidence="2" key="1">
    <citation type="journal article" date="2023" name="Mol. Phylogenet. Evol.">
        <title>Genome-scale phylogeny and comparative genomics of the fungal order Sordariales.</title>
        <authorList>
            <person name="Hensen N."/>
            <person name="Bonometti L."/>
            <person name="Westerberg I."/>
            <person name="Brannstrom I.O."/>
            <person name="Guillou S."/>
            <person name="Cros-Aarteil S."/>
            <person name="Calhoun S."/>
            <person name="Haridas S."/>
            <person name="Kuo A."/>
            <person name="Mondo S."/>
            <person name="Pangilinan J."/>
            <person name="Riley R."/>
            <person name="LaButti K."/>
            <person name="Andreopoulos B."/>
            <person name="Lipzen A."/>
            <person name="Chen C."/>
            <person name="Yan M."/>
            <person name="Daum C."/>
            <person name="Ng V."/>
            <person name="Clum A."/>
            <person name="Steindorff A."/>
            <person name="Ohm R.A."/>
            <person name="Martin F."/>
            <person name="Silar P."/>
            <person name="Natvig D.O."/>
            <person name="Lalanne C."/>
            <person name="Gautier V."/>
            <person name="Ament-Velasquez S.L."/>
            <person name="Kruys A."/>
            <person name="Hutchinson M.I."/>
            <person name="Powell A.J."/>
            <person name="Barry K."/>
            <person name="Miller A.N."/>
            <person name="Grigoriev I.V."/>
            <person name="Debuchy R."/>
            <person name="Gladieux P."/>
            <person name="Hiltunen Thoren M."/>
            <person name="Johannesson H."/>
        </authorList>
    </citation>
    <scope>NUCLEOTIDE SEQUENCE</scope>
    <source>
        <strain evidence="2">CBS 892.96</strain>
    </source>
</reference>
<gene>
    <name evidence="2" type="ORF">QBC36DRAFT_347424</name>
</gene>
<organism evidence="2 3">
    <name type="scientific">Triangularia setosa</name>
    <dbReference type="NCBI Taxonomy" id="2587417"/>
    <lineage>
        <taxon>Eukaryota</taxon>
        <taxon>Fungi</taxon>
        <taxon>Dikarya</taxon>
        <taxon>Ascomycota</taxon>
        <taxon>Pezizomycotina</taxon>
        <taxon>Sordariomycetes</taxon>
        <taxon>Sordariomycetidae</taxon>
        <taxon>Sordariales</taxon>
        <taxon>Podosporaceae</taxon>
        <taxon>Triangularia</taxon>
    </lineage>
</organism>
<name>A0AAN7A5P8_9PEZI</name>
<dbReference type="EMBL" id="MU866251">
    <property type="protein sequence ID" value="KAK4175043.1"/>
    <property type="molecule type" value="Genomic_DNA"/>
</dbReference>